<evidence type="ECO:0000259" key="10">
    <source>
        <dbReference type="PROSITE" id="PS51473"/>
    </source>
</evidence>
<feature type="transmembrane region" description="Helical" evidence="9">
    <location>
        <begin position="372"/>
        <end position="393"/>
    </location>
</feature>
<reference evidence="11 12" key="1">
    <citation type="journal article" date="2021" name="BMC Genomics">
        <title>Datura genome reveals duplications of psychoactive alkaloid biosynthetic genes and high mutation rate following tissue culture.</title>
        <authorList>
            <person name="Rajewski A."/>
            <person name="Carter-House D."/>
            <person name="Stajich J."/>
            <person name="Litt A."/>
        </authorList>
    </citation>
    <scope>NUCLEOTIDE SEQUENCE [LARGE SCALE GENOMIC DNA]</scope>
    <source>
        <strain evidence="11">AR-01</strain>
    </source>
</reference>
<feature type="domain" description="Gnk2-homologous" evidence="10">
    <location>
        <begin position="31"/>
        <end position="135"/>
    </location>
</feature>
<evidence type="ECO:0000256" key="8">
    <source>
        <dbReference type="ARBA" id="ARBA00038393"/>
    </source>
</evidence>
<dbReference type="InterPro" id="IPR038408">
    <property type="entry name" value="GNK2_sf"/>
</dbReference>
<accession>A0ABS8UT76</accession>
<dbReference type="EMBL" id="JACEIK010002561">
    <property type="protein sequence ID" value="MCD9637799.1"/>
    <property type="molecule type" value="Genomic_DNA"/>
</dbReference>
<keyword evidence="3" id="KW-0732">Signal</keyword>
<feature type="transmembrane region" description="Helical" evidence="9">
    <location>
        <begin position="323"/>
        <end position="341"/>
    </location>
</feature>
<comment type="similarity">
    <text evidence="8">Belongs to the cysteine-rich repeat secretory protein family. Plasmodesmata-located proteins (PDLD) subfamily.</text>
</comment>
<evidence type="ECO:0000256" key="9">
    <source>
        <dbReference type="SAM" id="Phobius"/>
    </source>
</evidence>
<evidence type="ECO:0000256" key="1">
    <source>
        <dbReference type="ARBA" id="ARBA00004251"/>
    </source>
</evidence>
<comment type="subcellular location">
    <subcellularLocation>
        <location evidence="7">Cell junction</location>
        <location evidence="7">Plasmodesma</location>
    </subcellularLocation>
    <subcellularLocation>
        <location evidence="1">Cell membrane</location>
        <topology evidence="1">Single-pass type I membrane protein</topology>
    </subcellularLocation>
</comment>
<dbReference type="PROSITE" id="PS51473">
    <property type="entry name" value="GNK2"/>
    <property type="match status" value="2"/>
</dbReference>
<feature type="transmembrane region" description="Helical" evidence="9">
    <location>
        <begin position="7"/>
        <end position="24"/>
    </location>
</feature>
<dbReference type="CDD" id="cd23509">
    <property type="entry name" value="Gnk2-like"/>
    <property type="match status" value="2"/>
</dbReference>
<keyword evidence="5" id="KW-0965">Cell junction</keyword>
<sequence length="409" mass="44748">MAKILRFLLIFMYIFFSFFFSIISSDDSSIDGFIYGGCSQVKYSPDSPYGSNLNSLLTSLVNSATYSSYNKYSIVGSTQQDMINGLYQCRGDLSMPDCATCLARSVSQITELCPQACGGALQLQGCFVKYDNVSFLGSEDKTVVMKKCGPSNGFDLDEMGRRDAVLGGLMGGNGLYRVGGSADVQGIAQCVGDLSMAQCQDCLSEAIGRLRKECGGGVYGDMFLGKCYARYTTKGTHLYAKPNHHDSHGETATHGAISISLAVNVLAHSERGLQLFTSMALEWVVLGYAAGAEAIMLLLLTVPGLDPLRKGLIAVTRNLLKPFLSIVPFCLFLLMDIYWKYENRPTCESSDSCSPSEYLRHQKSIMKSQRNALLIACALVFYWLLYSVTGLVVKVEQLNKRVEKLKASD</sequence>
<keyword evidence="4" id="KW-0677">Repeat</keyword>
<evidence type="ECO:0000256" key="4">
    <source>
        <dbReference type="ARBA" id="ARBA00022737"/>
    </source>
</evidence>
<keyword evidence="2" id="KW-0945">Host-virus interaction</keyword>
<feature type="transmembrane region" description="Helical" evidence="9">
    <location>
        <begin position="283"/>
        <end position="302"/>
    </location>
</feature>
<keyword evidence="6" id="KW-1015">Disulfide bond</keyword>
<protein>
    <recommendedName>
        <fullName evidence="10">Gnk2-homologous domain-containing protein</fullName>
    </recommendedName>
</protein>
<evidence type="ECO:0000313" key="12">
    <source>
        <dbReference type="Proteomes" id="UP000823775"/>
    </source>
</evidence>
<dbReference type="Pfam" id="PF01657">
    <property type="entry name" value="Stress-antifung"/>
    <property type="match status" value="2"/>
</dbReference>
<dbReference type="Gene3D" id="3.30.430.20">
    <property type="entry name" value="Gnk2 domain, C-X8-C-X2-C motif"/>
    <property type="match status" value="2"/>
</dbReference>
<evidence type="ECO:0000256" key="5">
    <source>
        <dbReference type="ARBA" id="ARBA00022949"/>
    </source>
</evidence>
<dbReference type="InterPro" id="IPR002902">
    <property type="entry name" value="GNK2"/>
</dbReference>
<dbReference type="PANTHER" id="PTHR32080:SF42">
    <property type="entry name" value="CYSTEINE-RICH REPEAT SECRETORY PROTEIN 60-LIKE"/>
    <property type="match status" value="1"/>
</dbReference>
<evidence type="ECO:0000256" key="2">
    <source>
        <dbReference type="ARBA" id="ARBA00022581"/>
    </source>
</evidence>
<keyword evidence="9" id="KW-0472">Membrane</keyword>
<name>A0ABS8UT76_DATST</name>
<organism evidence="11 12">
    <name type="scientific">Datura stramonium</name>
    <name type="common">Jimsonweed</name>
    <name type="synonym">Common thornapple</name>
    <dbReference type="NCBI Taxonomy" id="4076"/>
    <lineage>
        <taxon>Eukaryota</taxon>
        <taxon>Viridiplantae</taxon>
        <taxon>Streptophyta</taxon>
        <taxon>Embryophyta</taxon>
        <taxon>Tracheophyta</taxon>
        <taxon>Spermatophyta</taxon>
        <taxon>Magnoliopsida</taxon>
        <taxon>eudicotyledons</taxon>
        <taxon>Gunneridae</taxon>
        <taxon>Pentapetalae</taxon>
        <taxon>asterids</taxon>
        <taxon>lamiids</taxon>
        <taxon>Solanales</taxon>
        <taxon>Solanaceae</taxon>
        <taxon>Solanoideae</taxon>
        <taxon>Datureae</taxon>
        <taxon>Datura</taxon>
    </lineage>
</organism>
<dbReference type="PANTHER" id="PTHR32080">
    <property type="entry name" value="ANTIFUNGAL PROTEIN GINKBILOBIN-2-LIKE"/>
    <property type="match status" value="1"/>
</dbReference>
<evidence type="ECO:0000256" key="3">
    <source>
        <dbReference type="ARBA" id="ARBA00022729"/>
    </source>
</evidence>
<dbReference type="InterPro" id="IPR051378">
    <property type="entry name" value="Cell2Cell_Antifungal"/>
</dbReference>
<feature type="domain" description="Gnk2-homologous" evidence="10">
    <location>
        <begin position="136"/>
        <end position="236"/>
    </location>
</feature>
<dbReference type="Proteomes" id="UP000823775">
    <property type="component" value="Unassembled WGS sequence"/>
</dbReference>
<evidence type="ECO:0000313" key="11">
    <source>
        <dbReference type="EMBL" id="MCD9637799.1"/>
    </source>
</evidence>
<evidence type="ECO:0000256" key="7">
    <source>
        <dbReference type="ARBA" id="ARBA00024184"/>
    </source>
</evidence>
<keyword evidence="9" id="KW-0812">Transmembrane</keyword>
<proteinExistence type="inferred from homology"/>
<evidence type="ECO:0000256" key="6">
    <source>
        <dbReference type="ARBA" id="ARBA00023157"/>
    </source>
</evidence>
<comment type="caution">
    <text evidence="11">The sequence shown here is derived from an EMBL/GenBank/DDBJ whole genome shotgun (WGS) entry which is preliminary data.</text>
</comment>
<keyword evidence="12" id="KW-1185">Reference proteome</keyword>
<gene>
    <name evidence="11" type="ORF">HAX54_021303</name>
</gene>
<keyword evidence="9" id="KW-1133">Transmembrane helix</keyword>